<dbReference type="GO" id="GO:0015035">
    <property type="term" value="F:protein-disulfide reductase activity"/>
    <property type="evidence" value="ECO:0007669"/>
    <property type="project" value="UniProtKB-UniRule"/>
</dbReference>
<evidence type="ECO:0000256" key="7">
    <source>
        <dbReference type="NCBIfam" id="TIGR01068"/>
    </source>
</evidence>
<gene>
    <name evidence="12" type="ORF">EDD76_109160</name>
</gene>
<dbReference type="OrthoDB" id="9790390at2"/>
<keyword evidence="6 10" id="KW-0676">Redox-active center</keyword>
<dbReference type="PROSITE" id="PS00194">
    <property type="entry name" value="THIOREDOXIN_1"/>
    <property type="match status" value="1"/>
</dbReference>
<feature type="site" description="Contributes to redox potential value" evidence="9">
    <location>
        <position position="31"/>
    </location>
</feature>
<evidence type="ECO:0000256" key="8">
    <source>
        <dbReference type="PIRNR" id="PIRNR000077"/>
    </source>
</evidence>
<dbReference type="InterPro" id="IPR005746">
    <property type="entry name" value="Thioredoxin"/>
</dbReference>
<keyword evidence="4" id="KW-0249">Electron transport</keyword>
<dbReference type="NCBIfam" id="TIGR01068">
    <property type="entry name" value="thioredoxin"/>
    <property type="match status" value="1"/>
</dbReference>
<reference evidence="12 13" key="1">
    <citation type="submission" date="2019-03" db="EMBL/GenBank/DDBJ databases">
        <title>Genomic Encyclopedia of Type Strains, Phase IV (KMG-IV): sequencing the most valuable type-strain genomes for metagenomic binning, comparative biology and taxonomic classification.</title>
        <authorList>
            <person name="Goeker M."/>
        </authorList>
    </citation>
    <scope>NUCLEOTIDE SEQUENCE [LARGE SCALE GENOMIC DNA]</scope>
    <source>
        <strain evidence="12 13">DSM 100556</strain>
    </source>
</reference>
<dbReference type="PIRSF" id="PIRSF000077">
    <property type="entry name" value="Thioredoxin"/>
    <property type="match status" value="1"/>
</dbReference>
<feature type="domain" description="Thioredoxin" evidence="11">
    <location>
        <begin position="1"/>
        <end position="106"/>
    </location>
</feature>
<evidence type="ECO:0000313" key="13">
    <source>
        <dbReference type="Proteomes" id="UP000295718"/>
    </source>
</evidence>
<evidence type="ECO:0000256" key="2">
    <source>
        <dbReference type="ARBA" id="ARBA00020570"/>
    </source>
</evidence>
<evidence type="ECO:0000256" key="3">
    <source>
        <dbReference type="ARBA" id="ARBA00022448"/>
    </source>
</evidence>
<evidence type="ECO:0000256" key="9">
    <source>
        <dbReference type="PIRSR" id="PIRSR000077-1"/>
    </source>
</evidence>
<evidence type="ECO:0000256" key="6">
    <source>
        <dbReference type="ARBA" id="ARBA00023284"/>
    </source>
</evidence>
<evidence type="ECO:0000256" key="5">
    <source>
        <dbReference type="ARBA" id="ARBA00023157"/>
    </source>
</evidence>
<evidence type="ECO:0000313" key="12">
    <source>
        <dbReference type="EMBL" id="TCL57297.1"/>
    </source>
</evidence>
<dbReference type="PROSITE" id="PS51352">
    <property type="entry name" value="THIOREDOXIN_2"/>
    <property type="match status" value="1"/>
</dbReference>
<organism evidence="12 13">
    <name type="scientific">Kineothrix alysoides</name>
    <dbReference type="NCBI Taxonomy" id="1469948"/>
    <lineage>
        <taxon>Bacteria</taxon>
        <taxon>Bacillati</taxon>
        <taxon>Bacillota</taxon>
        <taxon>Clostridia</taxon>
        <taxon>Lachnospirales</taxon>
        <taxon>Lachnospiraceae</taxon>
        <taxon>Kineothrix</taxon>
    </lineage>
</organism>
<keyword evidence="13" id="KW-1185">Reference proteome</keyword>
<dbReference type="RefSeq" id="WP_031391699.1">
    <property type="nucleotide sequence ID" value="NZ_JPNB01000002.1"/>
</dbReference>
<dbReference type="PANTHER" id="PTHR45663">
    <property type="entry name" value="GEO12009P1"/>
    <property type="match status" value="1"/>
</dbReference>
<dbReference type="SUPFAM" id="SSF52833">
    <property type="entry name" value="Thioredoxin-like"/>
    <property type="match status" value="1"/>
</dbReference>
<dbReference type="InterPro" id="IPR017937">
    <property type="entry name" value="Thioredoxin_CS"/>
</dbReference>
<sequence>MEYKFTTANFEEEVLKSDIPVLVDFFADWCGPCKMMAPVVEELAGELEGKVKVGKCNIDEEMEIAQKYRVMSIPTFIVFKGGEAVSVTVGGVSKADLENKLQEALTK</sequence>
<feature type="active site" description="Nucleophile" evidence="9">
    <location>
        <position position="30"/>
    </location>
</feature>
<feature type="disulfide bond" description="Redox-active" evidence="10">
    <location>
        <begin position="30"/>
        <end position="33"/>
    </location>
</feature>
<dbReference type="InterPro" id="IPR036249">
    <property type="entry name" value="Thioredoxin-like_sf"/>
</dbReference>
<dbReference type="GO" id="GO:0045454">
    <property type="term" value="P:cell redox homeostasis"/>
    <property type="evidence" value="ECO:0007669"/>
    <property type="project" value="TreeGrafter"/>
</dbReference>
<dbReference type="InterPro" id="IPR013766">
    <property type="entry name" value="Thioredoxin_domain"/>
</dbReference>
<dbReference type="PANTHER" id="PTHR45663:SF11">
    <property type="entry name" value="GEO12009P1"/>
    <property type="match status" value="1"/>
</dbReference>
<dbReference type="STRING" id="1469948.GCA_000732725_03055"/>
<protein>
    <recommendedName>
        <fullName evidence="2 7">Thioredoxin</fullName>
    </recommendedName>
</protein>
<feature type="active site" description="Nucleophile" evidence="9">
    <location>
        <position position="33"/>
    </location>
</feature>
<keyword evidence="5 10" id="KW-1015">Disulfide bond</keyword>
<comment type="caution">
    <text evidence="12">The sequence shown here is derived from an EMBL/GenBank/DDBJ whole genome shotgun (WGS) entry which is preliminary data.</text>
</comment>
<dbReference type="GO" id="GO:0005829">
    <property type="term" value="C:cytosol"/>
    <property type="evidence" value="ECO:0007669"/>
    <property type="project" value="TreeGrafter"/>
</dbReference>
<dbReference type="Gene3D" id="3.40.30.10">
    <property type="entry name" value="Glutaredoxin"/>
    <property type="match status" value="1"/>
</dbReference>
<evidence type="ECO:0000256" key="4">
    <source>
        <dbReference type="ARBA" id="ARBA00022982"/>
    </source>
</evidence>
<evidence type="ECO:0000256" key="1">
    <source>
        <dbReference type="ARBA" id="ARBA00008987"/>
    </source>
</evidence>
<accession>A0A4R1QUT6</accession>
<name>A0A4R1QUT6_9FIRM</name>
<dbReference type="AlphaFoldDB" id="A0A4R1QUT6"/>
<keyword evidence="3" id="KW-0813">Transport</keyword>
<feature type="site" description="Deprotonates C-terminal active site Cys" evidence="9">
    <location>
        <position position="24"/>
    </location>
</feature>
<dbReference type="CDD" id="cd02947">
    <property type="entry name" value="TRX_family"/>
    <property type="match status" value="1"/>
</dbReference>
<dbReference type="PRINTS" id="PR00421">
    <property type="entry name" value="THIOREDOXIN"/>
</dbReference>
<dbReference type="EMBL" id="SLUO01000009">
    <property type="protein sequence ID" value="TCL57297.1"/>
    <property type="molecule type" value="Genomic_DNA"/>
</dbReference>
<proteinExistence type="inferred from homology"/>
<evidence type="ECO:0000259" key="11">
    <source>
        <dbReference type="PROSITE" id="PS51352"/>
    </source>
</evidence>
<evidence type="ECO:0000256" key="10">
    <source>
        <dbReference type="PIRSR" id="PIRSR000077-4"/>
    </source>
</evidence>
<dbReference type="FunFam" id="3.40.30.10:FF:000001">
    <property type="entry name" value="Thioredoxin"/>
    <property type="match status" value="1"/>
</dbReference>
<dbReference type="Pfam" id="PF00085">
    <property type="entry name" value="Thioredoxin"/>
    <property type="match status" value="1"/>
</dbReference>
<feature type="site" description="Contributes to redox potential value" evidence="9">
    <location>
        <position position="32"/>
    </location>
</feature>
<comment type="similarity">
    <text evidence="1 8">Belongs to the thioredoxin family.</text>
</comment>
<dbReference type="Proteomes" id="UP000295718">
    <property type="component" value="Unassembled WGS sequence"/>
</dbReference>